<accession>A0A285IZT1</accession>
<dbReference type="OrthoDB" id="9864058at2"/>
<proteinExistence type="predicted"/>
<dbReference type="EMBL" id="OBDY01000014">
    <property type="protein sequence ID" value="SNY53570.1"/>
    <property type="molecule type" value="Genomic_DNA"/>
</dbReference>
<dbReference type="AlphaFoldDB" id="A0A285IZT1"/>
<protein>
    <submittedName>
        <fullName evidence="1">Uncharacterized protein</fullName>
    </submittedName>
</protein>
<dbReference type="Proteomes" id="UP000219612">
    <property type="component" value="Unassembled WGS sequence"/>
</dbReference>
<gene>
    <name evidence="1" type="ORF">SAMN05421748_11466</name>
</gene>
<organism evidence="1 2">
    <name type="scientific">Paractinoplanes atraurantiacus</name>
    <dbReference type="NCBI Taxonomy" id="1036182"/>
    <lineage>
        <taxon>Bacteria</taxon>
        <taxon>Bacillati</taxon>
        <taxon>Actinomycetota</taxon>
        <taxon>Actinomycetes</taxon>
        <taxon>Micromonosporales</taxon>
        <taxon>Micromonosporaceae</taxon>
        <taxon>Paractinoplanes</taxon>
    </lineage>
</organism>
<evidence type="ECO:0000313" key="1">
    <source>
        <dbReference type="EMBL" id="SNY53570.1"/>
    </source>
</evidence>
<dbReference type="RefSeq" id="WP_097323159.1">
    <property type="nucleotide sequence ID" value="NZ_OBDY01000014.1"/>
</dbReference>
<evidence type="ECO:0000313" key="2">
    <source>
        <dbReference type="Proteomes" id="UP000219612"/>
    </source>
</evidence>
<sequence length="64" mass="7320">MPSHFTGVSSDIEVKIGGKARYRVLALVWDEDTNLLRYLINGKERPVWIPETDVTAVFPEPYND</sequence>
<keyword evidence="2" id="KW-1185">Reference proteome</keyword>
<reference evidence="1 2" key="1">
    <citation type="submission" date="2017-09" db="EMBL/GenBank/DDBJ databases">
        <authorList>
            <person name="Ehlers B."/>
            <person name="Leendertz F.H."/>
        </authorList>
    </citation>
    <scope>NUCLEOTIDE SEQUENCE [LARGE SCALE GENOMIC DNA]</scope>
    <source>
        <strain evidence="1 2">CGMCC 4.6857</strain>
    </source>
</reference>
<name>A0A285IZT1_9ACTN</name>